<accession>A0A7W7LAG2</accession>
<evidence type="ECO:0000256" key="1">
    <source>
        <dbReference type="SAM" id="Phobius"/>
    </source>
</evidence>
<protein>
    <recommendedName>
        <fullName evidence="2">TPM domain-containing protein</fullName>
    </recommendedName>
</protein>
<organism evidence="3 4">
    <name type="scientific">Streptomyces netropsis</name>
    <name type="common">Streptoverticillium netropsis</name>
    <dbReference type="NCBI Taxonomy" id="55404"/>
    <lineage>
        <taxon>Bacteria</taxon>
        <taxon>Bacillati</taxon>
        <taxon>Actinomycetota</taxon>
        <taxon>Actinomycetes</taxon>
        <taxon>Kitasatosporales</taxon>
        <taxon>Streptomycetaceae</taxon>
        <taxon>Streptomyces</taxon>
    </lineage>
</organism>
<reference evidence="3 4" key="1">
    <citation type="submission" date="2020-08" db="EMBL/GenBank/DDBJ databases">
        <title>Genomic Encyclopedia of Type Strains, Phase III (KMG-III): the genomes of soil and plant-associated and newly described type strains.</title>
        <authorList>
            <person name="Whitman W."/>
        </authorList>
    </citation>
    <scope>NUCLEOTIDE SEQUENCE [LARGE SCALE GENOMIC DNA]</scope>
    <source>
        <strain evidence="3 4">CECT 3265</strain>
    </source>
</reference>
<dbReference type="InterPro" id="IPR006311">
    <property type="entry name" value="TAT_signal"/>
</dbReference>
<dbReference type="Gene3D" id="3.10.310.50">
    <property type="match status" value="1"/>
</dbReference>
<feature type="transmembrane region" description="Helical" evidence="1">
    <location>
        <begin position="632"/>
        <end position="651"/>
    </location>
</feature>
<dbReference type="InterPro" id="IPR007621">
    <property type="entry name" value="TPM_dom"/>
</dbReference>
<sequence length="662" mass="69495">MTQLSRRDGPRAAGWAVVGALLALCALLLPPMASARADTPLDLDSSGRITDTVGALGQRRHQVEAALDRLHAEHRMRLYVTYVRDFSGRDGHDWADATADRNGLGPRDVLLAVGTHVRRYAVSAATDSGFRQDQLSEVADTAIAPAVKGHDWAGAAIGAADGYRAVLRGERVRTPVVVPGNSDPGGGLVPGQGRVWLPTALAAGACLAGLYLCARRAGRRRAARRPPVIATSTPPGLARMAQPLTSLPELDAEAARNLVGTDDAVRTSAEELLFARAQLGVAVTRPFAEAVAYARGELADAFRLQQWLDDNPYEDEELRRHALDEICSRCTSANRRLDAESEAFDRLRAIRVNGAGILARAEAAAKALPRRLDAAEAALAVLVHRCVGSAIDTVARHPAEARDRLAFATAALAEARGALADRDADRAAISLRAAEAALSQARTLATAVLRRANELTGATARLSAALADAKAVSAPGGAADLDRRTARATEVLAEAEREMATGRYDPGVLLRRVEESAALLDAVSGMPPGRSEQRRRARLARAMPATRGEVAAARDFISTHRGAIGSRARTRLAEAERHLALAESLAGTAGPAALRETGEADSLARQARALAEHDVGSYGTPYDPATPRPTRALGGALLGGIILAGLLPASFGGGATRGRLAG</sequence>
<gene>
    <name evidence="3" type="ORF">FHS38_002075</name>
</gene>
<evidence type="ECO:0000313" key="4">
    <source>
        <dbReference type="Proteomes" id="UP000556436"/>
    </source>
</evidence>
<evidence type="ECO:0000313" key="3">
    <source>
        <dbReference type="EMBL" id="MBB4886046.1"/>
    </source>
</evidence>
<comment type="caution">
    <text evidence="3">The sequence shown here is derived from an EMBL/GenBank/DDBJ whole genome shotgun (WGS) entry which is preliminary data.</text>
</comment>
<dbReference type="Proteomes" id="UP000556436">
    <property type="component" value="Unassembled WGS sequence"/>
</dbReference>
<dbReference type="RefSeq" id="WP_311775272.1">
    <property type="nucleotide sequence ID" value="NZ_CP147867.1"/>
</dbReference>
<dbReference type="EMBL" id="JACHJG010000003">
    <property type="protein sequence ID" value="MBB4886046.1"/>
    <property type="molecule type" value="Genomic_DNA"/>
</dbReference>
<keyword evidence="1" id="KW-0472">Membrane</keyword>
<feature type="domain" description="TPM" evidence="2">
    <location>
        <begin position="50"/>
        <end position="164"/>
    </location>
</feature>
<evidence type="ECO:0000259" key="2">
    <source>
        <dbReference type="Pfam" id="PF04536"/>
    </source>
</evidence>
<keyword evidence="4" id="KW-1185">Reference proteome</keyword>
<keyword evidence="1" id="KW-1133">Transmembrane helix</keyword>
<proteinExistence type="predicted"/>
<keyword evidence="1" id="KW-0812">Transmembrane</keyword>
<dbReference type="Pfam" id="PF04536">
    <property type="entry name" value="TPM_phosphatase"/>
    <property type="match status" value="1"/>
</dbReference>
<name>A0A7W7LAG2_STRNE</name>
<dbReference type="PROSITE" id="PS51318">
    <property type="entry name" value="TAT"/>
    <property type="match status" value="1"/>
</dbReference>
<dbReference type="AlphaFoldDB" id="A0A7W7LAG2"/>